<organism evidence="1 2">
    <name type="scientific">Lapidilactobacillus gannanensis</name>
    <dbReference type="NCBI Taxonomy" id="2486002"/>
    <lineage>
        <taxon>Bacteria</taxon>
        <taxon>Bacillati</taxon>
        <taxon>Bacillota</taxon>
        <taxon>Bacilli</taxon>
        <taxon>Lactobacillales</taxon>
        <taxon>Lactobacillaceae</taxon>
        <taxon>Lapidilactobacillus</taxon>
    </lineage>
</organism>
<accession>A0ABW4BNW4</accession>
<protein>
    <submittedName>
        <fullName evidence="1">Type II toxin-antitoxin system RelB/DinJ family antitoxin</fullName>
    </submittedName>
</protein>
<reference evidence="2" key="1">
    <citation type="journal article" date="2019" name="Int. J. Syst. Evol. Microbiol.">
        <title>The Global Catalogue of Microorganisms (GCM) 10K type strain sequencing project: providing services to taxonomists for standard genome sequencing and annotation.</title>
        <authorList>
            <consortium name="The Broad Institute Genomics Platform"/>
            <consortium name="The Broad Institute Genome Sequencing Center for Infectious Disease"/>
            <person name="Wu L."/>
            <person name="Ma J."/>
        </authorList>
    </citation>
    <scope>NUCLEOTIDE SEQUENCE [LARGE SCALE GENOMIC DNA]</scope>
    <source>
        <strain evidence="2">CCM 8937</strain>
    </source>
</reference>
<comment type="caution">
    <text evidence="1">The sequence shown here is derived from an EMBL/GenBank/DDBJ whole genome shotgun (WGS) entry which is preliminary data.</text>
</comment>
<dbReference type="Pfam" id="PF04221">
    <property type="entry name" value="RelB"/>
    <property type="match status" value="1"/>
</dbReference>
<dbReference type="InterPro" id="IPR013321">
    <property type="entry name" value="Arc_rbn_hlx_hlx"/>
</dbReference>
<dbReference type="EMBL" id="JBHTOH010000090">
    <property type="protein sequence ID" value="MFD1411912.1"/>
    <property type="molecule type" value="Genomic_DNA"/>
</dbReference>
<dbReference type="RefSeq" id="WP_164509217.1">
    <property type="nucleotide sequence ID" value="NZ_JBHTOH010000090.1"/>
</dbReference>
<dbReference type="Gene3D" id="1.10.1220.10">
    <property type="entry name" value="Met repressor-like"/>
    <property type="match status" value="1"/>
</dbReference>
<evidence type="ECO:0000313" key="1">
    <source>
        <dbReference type="EMBL" id="MFD1411912.1"/>
    </source>
</evidence>
<dbReference type="Proteomes" id="UP001597191">
    <property type="component" value="Unassembled WGS sequence"/>
</dbReference>
<keyword evidence="2" id="KW-1185">Reference proteome</keyword>
<sequence length="96" mass="10657">MSNHSTEKRNAQIEVRIDNDIKIKALDQLKNTGLTLSDYLRASVSTLASEGLTKGFGAPRAEILASINDAIDDLEHHKQLPAAHDRHELEQLLNDD</sequence>
<gene>
    <name evidence="1" type="ORF">ACFQ4R_10000</name>
</gene>
<name>A0ABW4BNW4_9LACO</name>
<proteinExistence type="predicted"/>
<evidence type="ECO:0000313" key="2">
    <source>
        <dbReference type="Proteomes" id="UP001597191"/>
    </source>
</evidence>
<dbReference type="InterPro" id="IPR007337">
    <property type="entry name" value="RelB/DinJ"/>
</dbReference>